<dbReference type="PANTHER" id="PTHR32024">
    <property type="entry name" value="TRK SYSTEM POTASSIUM UPTAKE PROTEIN TRKG-RELATED"/>
    <property type="match status" value="1"/>
</dbReference>
<feature type="non-terminal residue" evidence="10">
    <location>
        <position position="268"/>
    </location>
</feature>
<feature type="transmembrane region" description="Helical" evidence="9">
    <location>
        <begin position="100"/>
        <end position="126"/>
    </location>
</feature>
<organism evidence="10">
    <name type="scientific">marine sediment metagenome</name>
    <dbReference type="NCBI Taxonomy" id="412755"/>
    <lineage>
        <taxon>unclassified sequences</taxon>
        <taxon>metagenomes</taxon>
        <taxon>ecological metagenomes</taxon>
    </lineage>
</organism>
<keyword evidence="8 9" id="KW-0472">Membrane</keyword>
<comment type="similarity">
    <text evidence="2">Belongs to the TrkH potassium transport family.</text>
</comment>
<evidence type="ECO:0000313" key="10">
    <source>
        <dbReference type="EMBL" id="GAH76173.1"/>
    </source>
</evidence>
<keyword evidence="3" id="KW-0813">Transport</keyword>
<evidence type="ECO:0000256" key="8">
    <source>
        <dbReference type="ARBA" id="ARBA00023136"/>
    </source>
</evidence>
<dbReference type="EMBL" id="BARU01027776">
    <property type="protein sequence ID" value="GAH76173.1"/>
    <property type="molecule type" value="Genomic_DNA"/>
</dbReference>
<dbReference type="InterPro" id="IPR003445">
    <property type="entry name" value="Cat_transpt"/>
</dbReference>
<comment type="subcellular location">
    <subcellularLocation>
        <location evidence="1">Cell membrane</location>
        <topology evidence="1">Multi-pass membrane protein</topology>
    </subcellularLocation>
</comment>
<proteinExistence type="inferred from homology"/>
<keyword evidence="6 9" id="KW-1133">Transmembrane helix</keyword>
<sequence length="268" mass="29286">SLAFAISMGLSVVPGLLLWRLTPVGEGRLSRREAIILVAGGWILASAFGALPYELAGTFQSYLDAYFEAMSGFTTTGATVLASIESQSHGILLWRSLTQWLGGMGIITLFVALFPIFGIGAAHLVEAEMPGPQAERLTARFRDTAKALWLLYLGFSVLEFISLWVARMPVFDALTVTFSTMPTGGFTPTTLSIGAYNSIFVEGIIIFFMMVAGVNFGLFYFLLWKRQPGRLLRNSEFRLYIALLIGACLLIVLNLINSMGLSIGEAFR</sequence>
<keyword evidence="5 9" id="KW-0812">Transmembrane</keyword>
<evidence type="ECO:0000256" key="2">
    <source>
        <dbReference type="ARBA" id="ARBA00009137"/>
    </source>
</evidence>
<evidence type="ECO:0000256" key="1">
    <source>
        <dbReference type="ARBA" id="ARBA00004651"/>
    </source>
</evidence>
<reference evidence="10" key="1">
    <citation type="journal article" date="2014" name="Front. Microbiol.">
        <title>High frequency of phylogenetically diverse reductive dehalogenase-homologous genes in deep subseafloor sedimentary metagenomes.</title>
        <authorList>
            <person name="Kawai M."/>
            <person name="Futagami T."/>
            <person name="Toyoda A."/>
            <person name="Takaki Y."/>
            <person name="Nishi S."/>
            <person name="Hori S."/>
            <person name="Arai W."/>
            <person name="Tsubouchi T."/>
            <person name="Morono Y."/>
            <person name="Uchiyama I."/>
            <person name="Ito T."/>
            <person name="Fujiyama A."/>
            <person name="Inagaki F."/>
            <person name="Takami H."/>
        </authorList>
    </citation>
    <scope>NUCLEOTIDE SEQUENCE</scope>
    <source>
        <strain evidence="10">Expedition CK06-06</strain>
    </source>
</reference>
<dbReference type="Pfam" id="PF02386">
    <property type="entry name" value="TrkH"/>
    <property type="match status" value="1"/>
</dbReference>
<feature type="transmembrane region" description="Helical" evidence="9">
    <location>
        <begin position="6"/>
        <end position="22"/>
    </location>
</feature>
<evidence type="ECO:0000256" key="9">
    <source>
        <dbReference type="SAM" id="Phobius"/>
    </source>
</evidence>
<comment type="caution">
    <text evidence="10">The sequence shown here is derived from an EMBL/GenBank/DDBJ whole genome shotgun (WGS) entry which is preliminary data.</text>
</comment>
<dbReference type="GO" id="GO:0008324">
    <property type="term" value="F:monoatomic cation transmembrane transporter activity"/>
    <property type="evidence" value="ECO:0007669"/>
    <property type="project" value="InterPro"/>
</dbReference>
<gene>
    <name evidence="10" type="ORF">S03H2_44423</name>
</gene>
<evidence type="ECO:0000256" key="7">
    <source>
        <dbReference type="ARBA" id="ARBA00023065"/>
    </source>
</evidence>
<evidence type="ECO:0000256" key="3">
    <source>
        <dbReference type="ARBA" id="ARBA00022448"/>
    </source>
</evidence>
<keyword evidence="7" id="KW-0406">Ion transport</keyword>
<feature type="transmembrane region" description="Helical" evidence="9">
    <location>
        <begin position="34"/>
        <end position="53"/>
    </location>
</feature>
<evidence type="ECO:0000256" key="5">
    <source>
        <dbReference type="ARBA" id="ARBA00022692"/>
    </source>
</evidence>
<evidence type="ECO:0000256" key="4">
    <source>
        <dbReference type="ARBA" id="ARBA00022475"/>
    </source>
</evidence>
<keyword evidence="4" id="KW-1003">Cell membrane</keyword>
<feature type="transmembrane region" description="Helical" evidence="9">
    <location>
        <begin position="237"/>
        <end position="256"/>
    </location>
</feature>
<accession>X1K265</accession>
<name>X1K265_9ZZZZ</name>
<feature type="non-terminal residue" evidence="10">
    <location>
        <position position="1"/>
    </location>
</feature>
<protein>
    <recommendedName>
        <fullName evidence="11">TrkH family potassium uptake protein</fullName>
    </recommendedName>
</protein>
<dbReference type="GO" id="GO:0005886">
    <property type="term" value="C:plasma membrane"/>
    <property type="evidence" value="ECO:0007669"/>
    <property type="project" value="UniProtKB-SubCell"/>
</dbReference>
<feature type="transmembrane region" description="Helical" evidence="9">
    <location>
        <begin position="204"/>
        <end position="225"/>
    </location>
</feature>
<dbReference type="PANTHER" id="PTHR32024:SF2">
    <property type="entry name" value="TRK SYSTEM POTASSIUM UPTAKE PROTEIN TRKG-RELATED"/>
    <property type="match status" value="1"/>
</dbReference>
<feature type="transmembrane region" description="Helical" evidence="9">
    <location>
        <begin position="147"/>
        <end position="166"/>
    </location>
</feature>
<dbReference type="AlphaFoldDB" id="X1K265"/>
<evidence type="ECO:0008006" key="11">
    <source>
        <dbReference type="Google" id="ProtNLM"/>
    </source>
</evidence>
<dbReference type="GO" id="GO:0030001">
    <property type="term" value="P:metal ion transport"/>
    <property type="evidence" value="ECO:0007669"/>
    <property type="project" value="UniProtKB-ARBA"/>
</dbReference>
<evidence type="ECO:0000256" key="6">
    <source>
        <dbReference type="ARBA" id="ARBA00022989"/>
    </source>
</evidence>